<sequence length="392" mass="41579">MIDKVDIKAPPPDPGLATAPITEPAPRGRYVALVPGEEVPVVTLDLPKGLRGRGREQVAQRQLADMLGADAATLQLRPFAPEGMAETWSKVMVAERGQIAAWRGQSGRRCAAVLPDYLALPVAEGMWTVAGTPDRVRVRFGPGDGATTTEGALCLQAARLVAAGEIPQQVLRYGAPLPSFEGWLQQVGIPLETDPDRTGSAPLRAFSRGELTLDLRADPQAARTRLRRQVRAWQWPVLTGAAAAALWATTQLTVIHAVNEETATVTARALQATRQHFVPSGPILDIRVQVARVLADERAALRASSDEASPLDLFADAAPVLSGAGADLQTVAWEPAGGMRVVLKADDFEAVDALVDALAADGLRVIVRDARLAEDTGRVTADLELGLPENGG</sequence>
<gene>
    <name evidence="2" type="ORF">ANTHELSMS3_00203</name>
</gene>
<protein>
    <submittedName>
        <fullName evidence="2">GspL periplasmic domain protein</fullName>
    </submittedName>
</protein>
<feature type="region of interest" description="Disordered" evidence="1">
    <location>
        <begin position="1"/>
        <end position="22"/>
    </location>
</feature>
<dbReference type="Gene3D" id="3.30.420.380">
    <property type="match status" value="1"/>
</dbReference>
<dbReference type="GO" id="GO:0015627">
    <property type="term" value="C:type II protein secretion system complex"/>
    <property type="evidence" value="ECO:0007669"/>
    <property type="project" value="InterPro"/>
</dbReference>
<dbReference type="GO" id="GO:0015628">
    <property type="term" value="P:protein secretion by the type II secretion system"/>
    <property type="evidence" value="ECO:0007669"/>
    <property type="project" value="InterPro"/>
</dbReference>
<dbReference type="GO" id="GO:0009276">
    <property type="term" value="C:Gram-negative-bacterium-type cell wall"/>
    <property type="evidence" value="ECO:0007669"/>
    <property type="project" value="InterPro"/>
</dbReference>
<dbReference type="KEGG" id="aht:ANTHELSMS3_00203"/>
<dbReference type="AlphaFoldDB" id="A0A222DZ03"/>
<name>A0A222DZ03_9RHOB</name>
<reference evidence="2 3" key="1">
    <citation type="submission" date="2017-07" db="EMBL/GenBank/DDBJ databases">
        <title>Genome Sequence of Antarctobacter heliothermus Strain SMS3 Isolated from a culture of the Diatom Skeletonema marinoi.</title>
        <authorList>
            <person name="Topel M."/>
            <person name="Pinder M.I.M."/>
            <person name="Johansson O.N."/>
            <person name="Kourtchenko O."/>
            <person name="Godhe A."/>
            <person name="Clarke A.K."/>
        </authorList>
    </citation>
    <scope>NUCLEOTIDE SEQUENCE [LARGE SCALE GENOMIC DNA]</scope>
    <source>
        <strain evidence="2 3">SMS3</strain>
    </source>
</reference>
<dbReference type="InterPro" id="IPR043129">
    <property type="entry name" value="ATPase_NBD"/>
</dbReference>
<dbReference type="NCBIfam" id="TIGR01709">
    <property type="entry name" value="typeII_sec_gspL"/>
    <property type="match status" value="1"/>
</dbReference>
<organism evidence="2 3">
    <name type="scientific">Antarctobacter heliothermus</name>
    <dbReference type="NCBI Taxonomy" id="74033"/>
    <lineage>
        <taxon>Bacteria</taxon>
        <taxon>Pseudomonadati</taxon>
        <taxon>Pseudomonadota</taxon>
        <taxon>Alphaproteobacteria</taxon>
        <taxon>Rhodobacterales</taxon>
        <taxon>Roseobacteraceae</taxon>
        <taxon>Antarctobacter</taxon>
    </lineage>
</organism>
<dbReference type="SUPFAM" id="SSF53067">
    <property type="entry name" value="Actin-like ATPase domain"/>
    <property type="match status" value="1"/>
</dbReference>
<evidence type="ECO:0000256" key="1">
    <source>
        <dbReference type="SAM" id="MobiDB-lite"/>
    </source>
</evidence>
<dbReference type="InterPro" id="IPR007812">
    <property type="entry name" value="T2SS_protein-GspL"/>
</dbReference>
<proteinExistence type="predicted"/>
<accession>A0A222DZ03</accession>
<evidence type="ECO:0000313" key="3">
    <source>
        <dbReference type="Proteomes" id="UP000203589"/>
    </source>
</evidence>
<dbReference type="Proteomes" id="UP000203589">
    <property type="component" value="Chromosome"/>
</dbReference>
<evidence type="ECO:0000313" key="2">
    <source>
        <dbReference type="EMBL" id="ASP18928.1"/>
    </source>
</evidence>
<keyword evidence="3" id="KW-1185">Reference proteome</keyword>
<dbReference type="EMBL" id="CP022540">
    <property type="protein sequence ID" value="ASP18928.1"/>
    <property type="molecule type" value="Genomic_DNA"/>
</dbReference>